<dbReference type="RefSeq" id="WP_063515095.1">
    <property type="nucleotide sequence ID" value="NZ_CP011159.1"/>
</dbReference>
<reference evidence="3 4" key="1">
    <citation type="submission" date="2018-06" db="EMBL/GenBank/DDBJ databases">
        <authorList>
            <consortium name="Pathogen Informatics"/>
            <person name="Doyle S."/>
        </authorList>
    </citation>
    <scope>NUCLEOTIDE SEQUENCE [LARGE SCALE GENOMIC DNA]</scope>
    <source>
        <strain evidence="3 4">NCTC11227</strain>
    </source>
</reference>
<protein>
    <submittedName>
        <fullName evidence="3">Probable thiol:disulfide interchange protein DsbC</fullName>
    </submittedName>
</protein>
<dbReference type="SUPFAM" id="SSF52833">
    <property type="entry name" value="Thioredoxin-like"/>
    <property type="match status" value="1"/>
</dbReference>
<dbReference type="Gene3D" id="3.40.30.10">
    <property type="entry name" value="Glutaredoxin"/>
    <property type="match status" value="1"/>
</dbReference>
<dbReference type="EMBL" id="UGPW01000002">
    <property type="protein sequence ID" value="STY98571.1"/>
    <property type="molecule type" value="Genomic_DNA"/>
</dbReference>
<evidence type="ECO:0000259" key="2">
    <source>
        <dbReference type="Pfam" id="PF13098"/>
    </source>
</evidence>
<feature type="signal peptide" evidence="1">
    <location>
        <begin position="1"/>
        <end position="19"/>
    </location>
</feature>
<dbReference type="AlphaFoldDB" id="A0A378QCY7"/>
<feature type="chain" id="PRO_5020022580" evidence="1">
    <location>
        <begin position="20"/>
        <end position="157"/>
    </location>
</feature>
<dbReference type="InterPro" id="IPR036249">
    <property type="entry name" value="Thioredoxin-like_sf"/>
</dbReference>
<proteinExistence type="predicted"/>
<dbReference type="PANTHER" id="PTHR35272:SF3">
    <property type="entry name" value="THIOL:DISULFIDE INTERCHANGE PROTEIN DSBC"/>
    <property type="match status" value="1"/>
</dbReference>
<evidence type="ECO:0000256" key="1">
    <source>
        <dbReference type="SAM" id="SignalP"/>
    </source>
</evidence>
<dbReference type="InterPro" id="IPR012336">
    <property type="entry name" value="Thioredoxin-like_fold"/>
</dbReference>
<evidence type="ECO:0000313" key="4">
    <source>
        <dbReference type="Proteomes" id="UP000255102"/>
    </source>
</evidence>
<accession>A0A378QCY7</accession>
<sequence>MFKKLLCCSLLLCASVAYADRLWQSLNLKNSLVFKKGRGEQQAAMITDINCGYCRMLEKELDQIDNVTIYKFLTPLQGGYSQSVSIWCAANRNSAYVRSTQLQEAPKVASCSNPISSNLAWFYKKQLVGTPALIKPNGEIKYGHATKEEIKQWLKSR</sequence>
<dbReference type="Proteomes" id="UP000255102">
    <property type="component" value="Unassembled WGS sequence"/>
</dbReference>
<name>A0A378QCY7_9GAMM</name>
<gene>
    <name evidence="3" type="primary">dsbC_3</name>
    <name evidence="3" type="ORF">NCTC11227_02247</name>
</gene>
<feature type="domain" description="Thioredoxin-like fold" evidence="2">
    <location>
        <begin position="36"/>
        <end position="154"/>
    </location>
</feature>
<dbReference type="Pfam" id="PF13098">
    <property type="entry name" value="Thioredoxin_2"/>
    <property type="match status" value="1"/>
</dbReference>
<evidence type="ECO:0000313" key="3">
    <source>
        <dbReference type="EMBL" id="STY98571.1"/>
    </source>
</evidence>
<keyword evidence="1" id="KW-0732">Signal</keyword>
<dbReference type="PANTHER" id="PTHR35272">
    <property type="entry name" value="THIOL:DISULFIDE INTERCHANGE PROTEIN DSBC-RELATED"/>
    <property type="match status" value="1"/>
</dbReference>
<organism evidence="3 4">
    <name type="scientific">Moraxella ovis</name>
    <dbReference type="NCBI Taxonomy" id="29433"/>
    <lineage>
        <taxon>Bacteria</taxon>
        <taxon>Pseudomonadati</taxon>
        <taxon>Pseudomonadota</taxon>
        <taxon>Gammaproteobacteria</taxon>
        <taxon>Moraxellales</taxon>
        <taxon>Moraxellaceae</taxon>
        <taxon>Moraxella</taxon>
    </lineage>
</organism>
<dbReference type="InterPro" id="IPR051470">
    <property type="entry name" value="Thiol:disulfide_interchange"/>
</dbReference>